<evidence type="ECO:0000313" key="3">
    <source>
        <dbReference type="Proteomes" id="UP000041254"/>
    </source>
</evidence>
<dbReference type="PANTHER" id="PTHR11319">
    <property type="entry name" value="G PROTEIN-COUPLED RECEPTOR-RELATED"/>
    <property type="match status" value="1"/>
</dbReference>
<feature type="transmembrane region" description="Helical" evidence="1">
    <location>
        <begin position="71"/>
        <end position="95"/>
    </location>
</feature>
<name>A0A0G4EI51_VITBC</name>
<dbReference type="AlphaFoldDB" id="A0A0G4EI51"/>
<dbReference type="OrthoDB" id="439237at2759"/>
<accession>A0A0G4EI51</accession>
<evidence type="ECO:0000256" key="1">
    <source>
        <dbReference type="SAM" id="Phobius"/>
    </source>
</evidence>
<gene>
    <name evidence="2" type="ORF">Vbra_1660</name>
</gene>
<keyword evidence="1" id="KW-0472">Membrane</keyword>
<organism evidence="2 3">
    <name type="scientific">Vitrella brassicaformis (strain CCMP3155)</name>
    <dbReference type="NCBI Taxonomy" id="1169540"/>
    <lineage>
        <taxon>Eukaryota</taxon>
        <taxon>Sar</taxon>
        <taxon>Alveolata</taxon>
        <taxon>Colpodellida</taxon>
        <taxon>Vitrellaceae</taxon>
        <taxon>Vitrella</taxon>
    </lineage>
</organism>
<feature type="transmembrane region" description="Helical" evidence="1">
    <location>
        <begin position="183"/>
        <end position="202"/>
    </location>
</feature>
<evidence type="ECO:0000313" key="2">
    <source>
        <dbReference type="EMBL" id="CEL95922.1"/>
    </source>
</evidence>
<dbReference type="Proteomes" id="UP000041254">
    <property type="component" value="Unassembled WGS sequence"/>
</dbReference>
<feature type="transmembrane region" description="Helical" evidence="1">
    <location>
        <begin position="150"/>
        <end position="171"/>
    </location>
</feature>
<keyword evidence="1" id="KW-0812">Transmembrane</keyword>
<keyword evidence="1" id="KW-1133">Transmembrane helix</keyword>
<dbReference type="VEuPathDB" id="CryptoDB:Vbra_1660"/>
<proteinExistence type="predicted"/>
<feature type="transmembrane region" description="Helical" evidence="1">
    <location>
        <begin position="208"/>
        <end position="233"/>
    </location>
</feature>
<sequence>MVVILTFIHPTVTKSMLALLRCRPYPYVDDVIPIASGESVSLLSPNPMDEMQPRMDLDSRVICRSTEHAPFLWIAVAGLLLWTFGPVICGVAFLWRHRDSLQDHHTRRRVGFLYVGYRKSFHYWDALLAMRRVLVLLIAQQATAQPRQQLLGWTIIAAVCLVLQLTVWPFDRGSMDILNRSEMRGLLVWLVSLFVMQSVVMLPEGTSLVLTIALVLVVILANLVHYIILATQICRYVLLQVSYRYTALGDRTKAIARVMASWVTGPLLSWLINREEEKRRVSPKVFYDWSSAALSADGSPAAAGRCYPSFGRPVHRVVTAMQLTSAAVQDAIEALKLTHVPSDL</sequence>
<protein>
    <recommendedName>
        <fullName evidence="4">TRP C-terminal domain-containing protein</fullName>
    </recommendedName>
</protein>
<dbReference type="PANTHER" id="PTHR11319:SF35">
    <property type="entry name" value="OUTER MEMBRANE PROTEIN PMPC-RELATED"/>
    <property type="match status" value="1"/>
</dbReference>
<dbReference type="InParanoid" id="A0A0G4EI51"/>
<keyword evidence="3" id="KW-1185">Reference proteome</keyword>
<dbReference type="EMBL" id="CDMY01000241">
    <property type="protein sequence ID" value="CEL95922.1"/>
    <property type="molecule type" value="Genomic_DNA"/>
</dbReference>
<dbReference type="PhylomeDB" id="A0A0G4EI51"/>
<evidence type="ECO:0008006" key="4">
    <source>
        <dbReference type="Google" id="ProtNLM"/>
    </source>
</evidence>
<reference evidence="2 3" key="1">
    <citation type="submission" date="2014-11" db="EMBL/GenBank/DDBJ databases">
        <authorList>
            <person name="Zhu J."/>
            <person name="Qi W."/>
            <person name="Song R."/>
        </authorList>
    </citation>
    <scope>NUCLEOTIDE SEQUENCE [LARGE SCALE GENOMIC DNA]</scope>
</reference>